<name>F4QFI1_CACFS</name>
<dbReference type="InterPro" id="IPR008265">
    <property type="entry name" value="Lipase_GDSL_AS"/>
</dbReference>
<dbReference type="RefSeq" id="XP_004350991.1">
    <property type="nucleotide sequence ID" value="XM_004350939.1"/>
</dbReference>
<accession>F4QFI1</accession>
<feature type="region of interest" description="Disordered" evidence="1">
    <location>
        <begin position="187"/>
        <end position="240"/>
    </location>
</feature>
<dbReference type="STRING" id="1054147.F4QFI1"/>
<evidence type="ECO:0000256" key="1">
    <source>
        <dbReference type="SAM" id="MobiDB-lite"/>
    </source>
</evidence>
<protein>
    <submittedName>
        <fullName evidence="4">Major sperm protein domain-containing protein</fullName>
    </submittedName>
</protein>
<dbReference type="Proteomes" id="UP000007797">
    <property type="component" value="Unassembled WGS sequence"/>
</dbReference>
<dbReference type="PANTHER" id="PTHR21325">
    <property type="entry name" value="PHOSPHOLIPASE B, PLB1"/>
    <property type="match status" value="1"/>
</dbReference>
<dbReference type="OrthoDB" id="264603at2759"/>
<dbReference type="InterPro" id="IPR008962">
    <property type="entry name" value="PapD-like_sf"/>
</dbReference>
<dbReference type="KEGG" id="dfa:DFA_12052"/>
<dbReference type="GO" id="GO:0006644">
    <property type="term" value="P:phospholipid metabolic process"/>
    <property type="evidence" value="ECO:0007669"/>
    <property type="project" value="TreeGrafter"/>
</dbReference>
<feature type="compositionally biased region" description="Polar residues" evidence="1">
    <location>
        <begin position="187"/>
        <end position="199"/>
    </location>
</feature>
<dbReference type="PROSITE" id="PS01098">
    <property type="entry name" value="LIPASE_GDSL_SER"/>
    <property type="match status" value="1"/>
</dbReference>
<feature type="region of interest" description="Disordered" evidence="1">
    <location>
        <begin position="264"/>
        <end position="283"/>
    </location>
</feature>
<proteinExistence type="predicted"/>
<feature type="compositionally biased region" description="Low complexity" evidence="1">
    <location>
        <begin position="268"/>
        <end position="283"/>
    </location>
</feature>
<dbReference type="InterPro" id="IPR036514">
    <property type="entry name" value="SGNH_hydro_sf"/>
</dbReference>
<dbReference type="InterPro" id="IPR038885">
    <property type="entry name" value="PLB1"/>
</dbReference>
<dbReference type="AlphaFoldDB" id="F4QFI1"/>
<dbReference type="GO" id="GO:0004620">
    <property type="term" value="F:phospholipase activity"/>
    <property type="evidence" value="ECO:0007669"/>
    <property type="project" value="InterPro"/>
</dbReference>
<keyword evidence="2" id="KW-1133">Transmembrane helix</keyword>
<dbReference type="SUPFAM" id="SSF49354">
    <property type="entry name" value="PapD-like"/>
    <property type="match status" value="1"/>
</dbReference>
<dbReference type="Gene3D" id="3.40.50.1110">
    <property type="entry name" value="SGNH hydrolase"/>
    <property type="match status" value="1"/>
</dbReference>
<gene>
    <name evidence="4" type="ORF">DFA_12052</name>
</gene>
<dbReference type="PANTHER" id="PTHR21325:SF31">
    <property type="entry name" value="GH22081P-RELATED"/>
    <property type="match status" value="1"/>
</dbReference>
<sequence>MLSASTPASIQDSLLQKVMLKLRPKELVYNPPFQGLMTNILKLQNVSDKILAYKVKTTAPAKYCVRPNTGIIPPGETIDVQIILNCTKDMPSMSVKTKDKFQIQSTVVSEVSADPKLIWSTTPVNLIIKQRLKAVFASQPGVEQLQQSQQQQQTKMEDLSVISNQSLMSSALGHSDSEDEKDNFADLSTITPSQTSPTVEQGKEDSQIRKRPTTTTAQSNNNNNPSSSSSTNQEKDSIEKENASLTNELQTLKVKLETMEKQLHRGGNNNNNNNSSQTQQQQQQRQVGGFNFSLIQTLLTVLLIAAISFYFVLLLILTIFSSFCFGEVEVSAHEYNLPCLPLTKSIINPNNVTKVRPNDIKVVMAIGDSLTAGFALTYHRSGAGDSYIGESRGRSFSLGGDSNIATIPNFLKQIGANTIGQSYGRSLPLLHLFPEAMRDFFRSPSTHKLNAAVSQANLYDVQEQMLYLKSFVDQVQPPIDIIHDWKLINYFIGANDICDSCDKSKNQSTIAFWQDNYLNSLSTIREYFPRTIVNVILVPQHLSDMSEMGKGEFCRIIRDHIMQECKCAKNSDFNSLLDTMSIEYNNIMKKSVDIINNDSKLHNIQFRAIIQPFLSQARVKRSFLTDFDCFHFSEIGGQVAAIGLW</sequence>
<dbReference type="Pfam" id="PF00635">
    <property type="entry name" value="Motile_Sperm"/>
    <property type="match status" value="1"/>
</dbReference>
<organism evidence="4 5">
    <name type="scientific">Cavenderia fasciculata</name>
    <name type="common">Slime mold</name>
    <name type="synonym">Dictyostelium fasciculatum</name>
    <dbReference type="NCBI Taxonomy" id="261658"/>
    <lineage>
        <taxon>Eukaryota</taxon>
        <taxon>Amoebozoa</taxon>
        <taxon>Evosea</taxon>
        <taxon>Eumycetozoa</taxon>
        <taxon>Dictyostelia</taxon>
        <taxon>Acytosteliales</taxon>
        <taxon>Cavenderiaceae</taxon>
        <taxon>Cavenderia</taxon>
    </lineage>
</organism>
<keyword evidence="2" id="KW-0812">Transmembrane</keyword>
<evidence type="ECO:0000256" key="2">
    <source>
        <dbReference type="SAM" id="Phobius"/>
    </source>
</evidence>
<dbReference type="SUPFAM" id="SSF52266">
    <property type="entry name" value="SGNH hydrolase"/>
    <property type="match status" value="1"/>
</dbReference>
<dbReference type="EMBL" id="GL883029">
    <property type="protein sequence ID" value="EGG14282.1"/>
    <property type="molecule type" value="Genomic_DNA"/>
</dbReference>
<evidence type="ECO:0000313" key="4">
    <source>
        <dbReference type="EMBL" id="EGG14282.1"/>
    </source>
</evidence>
<evidence type="ECO:0000313" key="5">
    <source>
        <dbReference type="Proteomes" id="UP000007797"/>
    </source>
</evidence>
<evidence type="ECO:0000259" key="3">
    <source>
        <dbReference type="PROSITE" id="PS50202"/>
    </source>
</evidence>
<dbReference type="InterPro" id="IPR013783">
    <property type="entry name" value="Ig-like_fold"/>
</dbReference>
<dbReference type="InterPro" id="IPR000535">
    <property type="entry name" value="MSP_dom"/>
</dbReference>
<dbReference type="Gene3D" id="2.60.40.10">
    <property type="entry name" value="Immunoglobulins"/>
    <property type="match status" value="1"/>
</dbReference>
<reference evidence="5" key="1">
    <citation type="journal article" date="2011" name="Genome Res.">
        <title>Phylogeny-wide analysis of social amoeba genomes highlights ancient origins for complex intercellular communication.</title>
        <authorList>
            <person name="Heidel A.J."/>
            <person name="Lawal H.M."/>
            <person name="Felder M."/>
            <person name="Schilde C."/>
            <person name="Helps N.R."/>
            <person name="Tunggal B."/>
            <person name="Rivero F."/>
            <person name="John U."/>
            <person name="Schleicher M."/>
            <person name="Eichinger L."/>
            <person name="Platzer M."/>
            <person name="Noegel A.A."/>
            <person name="Schaap P."/>
            <person name="Gloeckner G."/>
        </authorList>
    </citation>
    <scope>NUCLEOTIDE SEQUENCE [LARGE SCALE GENOMIC DNA]</scope>
    <source>
        <strain evidence="5">SH3</strain>
    </source>
</reference>
<dbReference type="Pfam" id="PF00657">
    <property type="entry name" value="Lipase_GDSL"/>
    <property type="match status" value="1"/>
</dbReference>
<dbReference type="GeneID" id="14866173"/>
<feature type="transmembrane region" description="Helical" evidence="2">
    <location>
        <begin position="294"/>
        <end position="320"/>
    </location>
</feature>
<feature type="domain" description="MSP" evidence="3">
    <location>
        <begin position="19"/>
        <end position="137"/>
    </location>
</feature>
<dbReference type="PROSITE" id="PS50202">
    <property type="entry name" value="MSP"/>
    <property type="match status" value="1"/>
</dbReference>
<keyword evidence="2" id="KW-0472">Membrane</keyword>
<keyword evidence="5" id="KW-1185">Reference proteome</keyword>
<dbReference type="InterPro" id="IPR001087">
    <property type="entry name" value="GDSL"/>
</dbReference>
<feature type="compositionally biased region" description="Low complexity" evidence="1">
    <location>
        <begin position="213"/>
        <end position="232"/>
    </location>
</feature>